<evidence type="ECO:0000313" key="2">
    <source>
        <dbReference type="Proteomes" id="UP001176940"/>
    </source>
</evidence>
<proteinExistence type="predicted"/>
<dbReference type="Proteomes" id="UP001176940">
    <property type="component" value="Unassembled WGS sequence"/>
</dbReference>
<feature type="non-terminal residue" evidence="1">
    <location>
        <position position="1"/>
    </location>
</feature>
<reference evidence="1" key="1">
    <citation type="submission" date="2023-07" db="EMBL/GenBank/DDBJ databases">
        <authorList>
            <person name="Stuckert A."/>
        </authorList>
    </citation>
    <scope>NUCLEOTIDE SEQUENCE</scope>
</reference>
<accession>A0ABN9LU96</accession>
<keyword evidence="2" id="KW-1185">Reference proteome</keyword>
<comment type="caution">
    <text evidence="1">The sequence shown here is derived from an EMBL/GenBank/DDBJ whole genome shotgun (WGS) entry which is preliminary data.</text>
</comment>
<name>A0ABN9LU96_9NEOB</name>
<gene>
    <name evidence="1" type="ORF">RIMI_LOCUS13219937</name>
</gene>
<feature type="non-terminal residue" evidence="1">
    <location>
        <position position="60"/>
    </location>
</feature>
<sequence>VVTCQIAPVFAGQAGGLFSIAYRQKTLLKDSSLSTENLAEGLRETTEQTFPYLRILPKEA</sequence>
<dbReference type="EMBL" id="CAUEEQ010032417">
    <property type="protein sequence ID" value="CAJ0950912.1"/>
    <property type="molecule type" value="Genomic_DNA"/>
</dbReference>
<evidence type="ECO:0000313" key="1">
    <source>
        <dbReference type="EMBL" id="CAJ0950912.1"/>
    </source>
</evidence>
<organism evidence="1 2">
    <name type="scientific">Ranitomeya imitator</name>
    <name type="common">mimic poison frog</name>
    <dbReference type="NCBI Taxonomy" id="111125"/>
    <lineage>
        <taxon>Eukaryota</taxon>
        <taxon>Metazoa</taxon>
        <taxon>Chordata</taxon>
        <taxon>Craniata</taxon>
        <taxon>Vertebrata</taxon>
        <taxon>Euteleostomi</taxon>
        <taxon>Amphibia</taxon>
        <taxon>Batrachia</taxon>
        <taxon>Anura</taxon>
        <taxon>Neobatrachia</taxon>
        <taxon>Hyloidea</taxon>
        <taxon>Dendrobatidae</taxon>
        <taxon>Dendrobatinae</taxon>
        <taxon>Ranitomeya</taxon>
    </lineage>
</organism>
<protein>
    <submittedName>
        <fullName evidence="1">Uncharacterized protein</fullName>
    </submittedName>
</protein>